<evidence type="ECO:0000256" key="1">
    <source>
        <dbReference type="SAM" id="MobiDB-lite"/>
    </source>
</evidence>
<accession>A0A5K3FAN3</accession>
<dbReference type="WBParaSite" id="MCU_006907-RC">
    <property type="protein sequence ID" value="MCU_006907-RC"/>
    <property type="gene ID" value="MCU_006907"/>
</dbReference>
<sequence length="147" mass="16155">MVHMTTPTMQTLLFTCKVGARLFTLLSYYVTHQKLLSCCLEATEQFTDNDSFPVELDSAFSMAPVEIVDLNACPEACGEATNLPSFTWSNTDDGLYPDSAAMDIDGQRYRSTWLQPISLFTNHPDSQGGGEMPAVDEAFPSNADVNL</sequence>
<name>A0A5K3FAN3_MESCO</name>
<dbReference type="AlphaFoldDB" id="A0A5K3FAN3"/>
<evidence type="ECO:0000313" key="2">
    <source>
        <dbReference type="WBParaSite" id="MCU_006907-RC"/>
    </source>
</evidence>
<reference evidence="2" key="1">
    <citation type="submission" date="2019-11" db="UniProtKB">
        <authorList>
            <consortium name="WormBaseParasite"/>
        </authorList>
    </citation>
    <scope>IDENTIFICATION</scope>
</reference>
<proteinExistence type="predicted"/>
<organism evidence="2">
    <name type="scientific">Mesocestoides corti</name>
    <name type="common">Flatworm</name>
    <dbReference type="NCBI Taxonomy" id="53468"/>
    <lineage>
        <taxon>Eukaryota</taxon>
        <taxon>Metazoa</taxon>
        <taxon>Spiralia</taxon>
        <taxon>Lophotrochozoa</taxon>
        <taxon>Platyhelminthes</taxon>
        <taxon>Cestoda</taxon>
        <taxon>Eucestoda</taxon>
        <taxon>Cyclophyllidea</taxon>
        <taxon>Mesocestoididae</taxon>
        <taxon>Mesocestoides</taxon>
    </lineage>
</organism>
<protein>
    <submittedName>
        <fullName evidence="2">Zinc finger protein</fullName>
    </submittedName>
</protein>
<feature type="region of interest" description="Disordered" evidence="1">
    <location>
        <begin position="124"/>
        <end position="147"/>
    </location>
</feature>